<dbReference type="InterPro" id="IPR014729">
    <property type="entry name" value="Rossmann-like_a/b/a_fold"/>
</dbReference>
<dbReference type="PATRIC" id="fig|1288298.3.peg.880"/>
<dbReference type="Proteomes" id="UP000030021">
    <property type="component" value="Unassembled WGS sequence"/>
</dbReference>
<dbReference type="EMBL" id="AONH01000002">
    <property type="protein sequence ID" value="KGM89386.1"/>
    <property type="molecule type" value="Genomic_DNA"/>
</dbReference>
<evidence type="ECO:0000256" key="1">
    <source>
        <dbReference type="ARBA" id="ARBA00008791"/>
    </source>
</evidence>
<reference evidence="3 4" key="1">
    <citation type="submission" date="2013-01" db="EMBL/GenBank/DDBJ databases">
        <authorList>
            <person name="Fiebig A."/>
            <person name="Goeker M."/>
            <person name="Klenk H.-P.P."/>
        </authorList>
    </citation>
    <scope>NUCLEOTIDE SEQUENCE [LARGE SCALE GENOMIC DNA]</scope>
    <source>
        <strain evidence="3 4">DSM 17069</strain>
    </source>
</reference>
<dbReference type="PRINTS" id="PR01438">
    <property type="entry name" value="UNVRSLSTRESS"/>
</dbReference>
<dbReference type="InterPro" id="IPR006015">
    <property type="entry name" value="Universal_stress_UspA"/>
</dbReference>
<dbReference type="RefSeq" id="WP_037270305.1">
    <property type="nucleotide sequence ID" value="NZ_KN293976.1"/>
</dbReference>
<evidence type="ECO:0000313" key="4">
    <source>
        <dbReference type="Proteomes" id="UP000030021"/>
    </source>
</evidence>
<protein>
    <submittedName>
        <fullName evidence="3">Universal stress protein UspA</fullName>
    </submittedName>
</protein>
<comment type="similarity">
    <text evidence="1">Belongs to the universal stress protein A family.</text>
</comment>
<dbReference type="InterPro" id="IPR006016">
    <property type="entry name" value="UspA"/>
</dbReference>
<dbReference type="CDD" id="cd00293">
    <property type="entry name" value="USP-like"/>
    <property type="match status" value="1"/>
</dbReference>
<comment type="caution">
    <text evidence="3">The sequence shown here is derived from an EMBL/GenBank/DDBJ whole genome shotgun (WGS) entry which is preliminary data.</text>
</comment>
<dbReference type="SUPFAM" id="SSF52402">
    <property type="entry name" value="Adenine nucleotide alpha hydrolases-like"/>
    <property type="match status" value="1"/>
</dbReference>
<accession>A0A0A0HR49</accession>
<dbReference type="STRING" id="215743.ROSMUCSMR3_02333"/>
<feature type="domain" description="UspA" evidence="2">
    <location>
        <begin position="1"/>
        <end position="137"/>
    </location>
</feature>
<evidence type="ECO:0000313" key="3">
    <source>
        <dbReference type="EMBL" id="KGM89386.1"/>
    </source>
</evidence>
<dbReference type="AlphaFoldDB" id="A0A0A0HR49"/>
<name>A0A0A0HR49_9RHOB</name>
<sequence length="137" mass="14688">MFSTILVPVDLLHKDTLAKALDVAGDIAKRHGARIIVVGVGGELPNELGHNAAEFTQTLHRFADDLRDKYAVTVEAEPIISHDPEVETTSALMHAIERTGADLVVVASHVPGFLEHIFASHGGYIAAHAKVSVLVVR</sequence>
<gene>
    <name evidence="3" type="ORF">rosmuc_00870</name>
</gene>
<dbReference type="eggNOG" id="COG0589">
    <property type="taxonomic scope" value="Bacteria"/>
</dbReference>
<evidence type="ECO:0000259" key="2">
    <source>
        <dbReference type="Pfam" id="PF00582"/>
    </source>
</evidence>
<proteinExistence type="inferred from homology"/>
<dbReference type="Gene3D" id="3.40.50.620">
    <property type="entry name" value="HUPs"/>
    <property type="match status" value="1"/>
</dbReference>
<organism evidence="3 4">
    <name type="scientific">Roseovarius mucosus DSM 17069</name>
    <dbReference type="NCBI Taxonomy" id="1288298"/>
    <lineage>
        <taxon>Bacteria</taxon>
        <taxon>Pseudomonadati</taxon>
        <taxon>Pseudomonadota</taxon>
        <taxon>Alphaproteobacteria</taxon>
        <taxon>Rhodobacterales</taxon>
        <taxon>Roseobacteraceae</taxon>
        <taxon>Roseovarius</taxon>
    </lineage>
</organism>
<dbReference type="OrthoDB" id="9792500at2"/>
<dbReference type="HOGENOM" id="CLU_049301_12_2_5"/>
<dbReference type="Pfam" id="PF00582">
    <property type="entry name" value="Usp"/>
    <property type="match status" value="1"/>
</dbReference>